<evidence type="ECO:0000259" key="15">
    <source>
        <dbReference type="PROSITE" id="PS51915"/>
    </source>
</evidence>
<feature type="domain" description="C2H2-type" evidence="14">
    <location>
        <begin position="731"/>
        <end position="758"/>
    </location>
</feature>
<feature type="domain" description="C2H2-type" evidence="14">
    <location>
        <begin position="787"/>
        <end position="814"/>
    </location>
</feature>
<dbReference type="InterPro" id="IPR013087">
    <property type="entry name" value="Znf_C2H2_type"/>
</dbReference>
<keyword evidence="3 12" id="KW-0479">Metal-binding</keyword>
<dbReference type="Pfam" id="PF07776">
    <property type="entry name" value="zf-AD"/>
    <property type="match status" value="1"/>
</dbReference>
<dbReference type="SMART" id="SM00355">
    <property type="entry name" value="ZnF_C2H2"/>
    <property type="match status" value="13"/>
</dbReference>
<evidence type="ECO:0000256" key="11">
    <source>
        <dbReference type="PROSITE-ProRule" id="PRU00042"/>
    </source>
</evidence>
<name>U4UJ94_DENPD</name>
<organism evidence="16 17">
    <name type="scientific">Dendroctonus ponderosae</name>
    <name type="common">Mountain pine beetle</name>
    <dbReference type="NCBI Taxonomy" id="77166"/>
    <lineage>
        <taxon>Eukaryota</taxon>
        <taxon>Metazoa</taxon>
        <taxon>Ecdysozoa</taxon>
        <taxon>Arthropoda</taxon>
        <taxon>Hexapoda</taxon>
        <taxon>Insecta</taxon>
        <taxon>Pterygota</taxon>
        <taxon>Neoptera</taxon>
        <taxon>Endopterygota</taxon>
        <taxon>Coleoptera</taxon>
        <taxon>Polyphaga</taxon>
        <taxon>Cucujiformia</taxon>
        <taxon>Curculionidae</taxon>
        <taxon>Scolytinae</taxon>
        <taxon>Dendroctonus</taxon>
    </lineage>
</organism>
<evidence type="ECO:0000256" key="4">
    <source>
        <dbReference type="ARBA" id="ARBA00022737"/>
    </source>
</evidence>
<keyword evidence="5 11" id="KW-0863">Zinc-finger</keyword>
<evidence type="ECO:0008006" key="18">
    <source>
        <dbReference type="Google" id="ProtNLM"/>
    </source>
</evidence>
<dbReference type="FunFam" id="3.30.160.60:FF:000303">
    <property type="entry name" value="Zinc finger protein 41"/>
    <property type="match status" value="1"/>
</dbReference>
<keyword evidence="10" id="KW-0539">Nucleus</keyword>
<comment type="similarity">
    <text evidence="2">Belongs to the krueppel C2H2-type zinc-finger protein family.</text>
</comment>
<feature type="domain" description="C2H2-type" evidence="14">
    <location>
        <begin position="669"/>
        <end position="696"/>
    </location>
</feature>
<evidence type="ECO:0000313" key="16">
    <source>
        <dbReference type="EMBL" id="ERL93167.1"/>
    </source>
</evidence>
<dbReference type="PROSITE" id="PS00028">
    <property type="entry name" value="ZINC_FINGER_C2H2_1"/>
    <property type="match status" value="12"/>
</dbReference>
<keyword evidence="6 12" id="KW-0862">Zinc</keyword>
<evidence type="ECO:0000256" key="3">
    <source>
        <dbReference type="ARBA" id="ARBA00022723"/>
    </source>
</evidence>
<accession>U4UJ94</accession>
<feature type="domain" description="C2H2-type" evidence="14">
    <location>
        <begin position="927"/>
        <end position="954"/>
    </location>
</feature>
<dbReference type="AlphaFoldDB" id="U4UJ94"/>
<dbReference type="GO" id="GO:0008270">
    <property type="term" value="F:zinc ion binding"/>
    <property type="evidence" value="ECO:0007669"/>
    <property type="project" value="UniProtKB-UniRule"/>
</dbReference>
<feature type="binding site" evidence="12">
    <location>
        <position position="307"/>
    </location>
    <ligand>
        <name>Zn(2+)</name>
        <dbReference type="ChEBI" id="CHEBI:29105"/>
    </ligand>
</feature>
<dbReference type="InterPro" id="IPR050888">
    <property type="entry name" value="ZnF_C2H2-type_TF"/>
</dbReference>
<dbReference type="Pfam" id="PF00096">
    <property type="entry name" value="zf-C2H2"/>
    <property type="match status" value="7"/>
</dbReference>
<evidence type="ECO:0000313" key="17">
    <source>
        <dbReference type="Proteomes" id="UP000030742"/>
    </source>
</evidence>
<dbReference type="GO" id="GO:0005634">
    <property type="term" value="C:nucleus"/>
    <property type="evidence" value="ECO:0007669"/>
    <property type="project" value="UniProtKB-SubCell"/>
</dbReference>
<evidence type="ECO:0000256" key="9">
    <source>
        <dbReference type="ARBA" id="ARBA00023163"/>
    </source>
</evidence>
<dbReference type="PANTHER" id="PTHR24406">
    <property type="entry name" value="TRANSCRIPTIONAL REPRESSOR CTCFL-RELATED"/>
    <property type="match status" value="1"/>
</dbReference>
<feature type="domain" description="C2H2-type" evidence="14">
    <location>
        <begin position="640"/>
        <end position="668"/>
    </location>
</feature>
<feature type="region of interest" description="Disordered" evidence="13">
    <location>
        <begin position="401"/>
        <end position="452"/>
    </location>
</feature>
<evidence type="ECO:0000256" key="12">
    <source>
        <dbReference type="PROSITE-ProRule" id="PRU01263"/>
    </source>
</evidence>
<reference evidence="16 17" key="1">
    <citation type="journal article" date="2013" name="Genome Biol.">
        <title>Draft genome of the mountain pine beetle, Dendroctonus ponderosae Hopkins, a major forest pest.</title>
        <authorList>
            <person name="Keeling C.I."/>
            <person name="Yuen M.M."/>
            <person name="Liao N.Y."/>
            <person name="Docking T.R."/>
            <person name="Chan S.K."/>
            <person name="Taylor G.A."/>
            <person name="Palmquist D.L."/>
            <person name="Jackman S.D."/>
            <person name="Nguyen A."/>
            <person name="Li M."/>
            <person name="Henderson H."/>
            <person name="Janes J.K."/>
            <person name="Zhao Y."/>
            <person name="Pandoh P."/>
            <person name="Moore R."/>
            <person name="Sperling F.A."/>
            <person name="Huber D.P."/>
            <person name="Birol I."/>
            <person name="Jones S.J."/>
            <person name="Bohlmann J."/>
        </authorList>
    </citation>
    <scope>NUCLEOTIDE SEQUENCE</scope>
</reference>
<keyword evidence="9" id="KW-0804">Transcription</keyword>
<feature type="domain" description="C2H2-type" evidence="14">
    <location>
        <begin position="843"/>
        <end position="870"/>
    </location>
</feature>
<evidence type="ECO:0000256" key="7">
    <source>
        <dbReference type="ARBA" id="ARBA00023015"/>
    </source>
</evidence>
<feature type="domain" description="C2H2-type" evidence="14">
    <location>
        <begin position="871"/>
        <end position="898"/>
    </location>
</feature>
<sequence>MQATRACETHISRARSNAGVIAAGGSQKDLKTRIGIFRKQPGGQVYDQKVQSDSVLELGESLLLRTVVNEGDGWKNSLIGPVLITGLNSKKTALLVNQQGCVNPEMRSICPRHPQKINPLITELQFRAFLFQDSPQGDEMVVSVRTQGCLNVADCSKAVVQVWKPPLKMQATRACETSGRNSIDQSCLDPSNPRTKRTLPIETYSRNKTENEHVEHVNVQDWETQFKFKVEPISHRATKINEAMEELELDSGVLLEDSRLCRLCSEENQNGISLYEPNDNAEGLFTMVNTYLPLKVISDDLYPKTICPGCHIQLEATKLFMDLIIQGQQRLRDLLKSHKDQCYREEKERQKLEQALQNHNPNTSVETYAIQTDENGEKYLIQIYSDGPLFSPDHQLVLRAEGLDKPKRKRGRPPKAAVAESTPTEPPIEELDDSMKQEVPEENTSLPRKRKIRPPARYAGVVHGKELVNILKKEGIVDDETDNFEQDERGSNEKRFTPTEKNEAPKAVVGKVLEDHGEEMVEQLVFMKTKPVHEKVKKRAVSKPKYTCEICKKEFQHYGRCEMHKRSHKLKFGCEHENCSVQDESREVIVNHQNETGHQGISAFELISKINGIVQLPDAIDVSENILIGAKRFERNDNVYQCDKCEKSFTCKQNYEVHFKAVHDEKKTFQCEICDKKFAYACSLKNHMIVHKSEVPSKALDGFKCDVCEKIFHHPSSLLYHKNAEHGNKKFMCNKCNKSFKHRQLLLRHQTVHSDDRPFKCEQCSRQFKSKTNLTTHEKVHQGIKQFVCPICGNMFVHKASLWVHLKWHNGVKPFKCTVCNKAFSQKGNLVEHERIHTGDKPFECNLCGRAFTTSSQHKLHMKRHTGEKPFTCKYCLKSFLHKDIYDTHIRRHLGEKPFHCKYCPKTFPEQWACVRHERVHLGVKKYKCDVCNKAFSDGSNLKKHKKIHLKNDAASLLAVQKPAEVPSSSAESQLAIISDDLIPVIKTQNGDLKTMPLPIHPSDLQIHDLLDHEGNATNITTADGQPILIVSSGNKNFQGLLPDGRLVNFNILSNEQSEDQDEEDSQQELIASSGSNLLNSELQFLEDNCNSVTSEDKQTFISEDGKVCFITGFDENSFLTMS</sequence>
<dbReference type="FunFam" id="3.30.160.60:FF:000624">
    <property type="entry name" value="zinc finger protein 697"/>
    <property type="match status" value="2"/>
</dbReference>
<evidence type="ECO:0000256" key="10">
    <source>
        <dbReference type="ARBA" id="ARBA00023242"/>
    </source>
</evidence>
<feature type="domain" description="C2H2-type" evidence="14">
    <location>
        <begin position="546"/>
        <end position="568"/>
    </location>
</feature>
<dbReference type="EMBL" id="KB632348">
    <property type="protein sequence ID" value="ERL93167.1"/>
    <property type="molecule type" value="Genomic_DNA"/>
</dbReference>
<dbReference type="FunFam" id="3.30.160.60:FF:000446">
    <property type="entry name" value="Zinc finger protein"/>
    <property type="match status" value="1"/>
</dbReference>
<dbReference type="OrthoDB" id="427030at2759"/>
<evidence type="ECO:0000256" key="13">
    <source>
        <dbReference type="SAM" id="MobiDB-lite"/>
    </source>
</evidence>
<dbReference type="FunFam" id="3.30.160.60:FF:000110">
    <property type="entry name" value="Zinc finger protein-like"/>
    <property type="match status" value="2"/>
</dbReference>
<feature type="domain" description="C2H2-type" evidence="14">
    <location>
        <begin position="815"/>
        <end position="842"/>
    </location>
</feature>
<feature type="region of interest" description="Disordered" evidence="13">
    <location>
        <begin position="482"/>
        <end position="503"/>
    </location>
</feature>
<evidence type="ECO:0000256" key="8">
    <source>
        <dbReference type="ARBA" id="ARBA00023125"/>
    </source>
</evidence>
<dbReference type="GO" id="GO:1990837">
    <property type="term" value="F:sequence-specific double-stranded DNA binding"/>
    <property type="evidence" value="ECO:0007669"/>
    <property type="project" value="UniProtKB-ARBA"/>
</dbReference>
<dbReference type="InterPro" id="IPR036236">
    <property type="entry name" value="Znf_C2H2_sf"/>
</dbReference>
<protein>
    <recommendedName>
        <fullName evidence="18">Protein krueppel</fullName>
    </recommendedName>
</protein>
<keyword evidence="4" id="KW-0677">Repeat</keyword>
<dbReference type="PROSITE" id="PS50157">
    <property type="entry name" value="ZINC_FINGER_C2H2_2"/>
    <property type="match status" value="12"/>
</dbReference>
<evidence type="ECO:0000256" key="2">
    <source>
        <dbReference type="ARBA" id="ARBA00006991"/>
    </source>
</evidence>
<feature type="binding site" evidence="12">
    <location>
        <position position="310"/>
    </location>
    <ligand>
        <name>Zn(2+)</name>
        <dbReference type="ChEBI" id="CHEBI:29105"/>
    </ligand>
</feature>
<dbReference type="PROSITE" id="PS51915">
    <property type="entry name" value="ZAD"/>
    <property type="match status" value="1"/>
</dbReference>
<proteinExistence type="inferred from homology"/>
<gene>
    <name evidence="16" type="ORF">D910_10464</name>
</gene>
<dbReference type="SUPFAM" id="SSF57716">
    <property type="entry name" value="Glucocorticoid receptor-like (DNA-binding domain)"/>
    <property type="match status" value="1"/>
</dbReference>
<dbReference type="InterPro" id="IPR012934">
    <property type="entry name" value="Znf_AD"/>
</dbReference>
<dbReference type="SUPFAM" id="SSF57667">
    <property type="entry name" value="beta-beta-alpha zinc fingers"/>
    <property type="match status" value="6"/>
</dbReference>
<evidence type="ECO:0000256" key="1">
    <source>
        <dbReference type="ARBA" id="ARBA00004123"/>
    </source>
</evidence>
<dbReference type="Gene3D" id="3.40.1800.20">
    <property type="match status" value="1"/>
</dbReference>
<keyword evidence="8" id="KW-0238">DNA-binding</keyword>
<feature type="compositionally biased region" description="Basic and acidic residues" evidence="13">
    <location>
        <begin position="486"/>
        <end position="503"/>
    </location>
</feature>
<feature type="domain" description="ZAD" evidence="15">
    <location>
        <begin position="259"/>
        <end position="334"/>
    </location>
</feature>
<dbReference type="Proteomes" id="UP000030742">
    <property type="component" value="Unassembled WGS sequence"/>
</dbReference>
<dbReference type="SMART" id="SM00868">
    <property type="entry name" value="zf-AD"/>
    <property type="match status" value="1"/>
</dbReference>
<feature type="domain" description="C2H2-type" evidence="14">
    <location>
        <begin position="703"/>
        <end position="731"/>
    </location>
</feature>
<dbReference type="FunFam" id="3.30.160.60:FF:000551">
    <property type="entry name" value="zinc finger protein 197 isoform X1"/>
    <property type="match status" value="1"/>
</dbReference>
<evidence type="ECO:0000256" key="5">
    <source>
        <dbReference type="ARBA" id="ARBA00022771"/>
    </source>
</evidence>
<comment type="subcellular location">
    <subcellularLocation>
        <location evidence="1">Nucleus</location>
    </subcellularLocation>
</comment>
<feature type="domain" description="C2H2-type" evidence="14">
    <location>
        <begin position="899"/>
        <end position="926"/>
    </location>
</feature>
<feature type="domain" description="C2H2-type" evidence="14">
    <location>
        <begin position="759"/>
        <end position="786"/>
    </location>
</feature>
<dbReference type="Gene3D" id="3.30.160.60">
    <property type="entry name" value="Classic Zinc Finger"/>
    <property type="match status" value="9"/>
</dbReference>
<evidence type="ECO:0000256" key="6">
    <source>
        <dbReference type="ARBA" id="ARBA00022833"/>
    </source>
</evidence>
<feature type="binding site" evidence="12">
    <location>
        <position position="261"/>
    </location>
    <ligand>
        <name>Zn(2+)</name>
        <dbReference type="ChEBI" id="CHEBI:29105"/>
    </ligand>
</feature>
<evidence type="ECO:0000259" key="14">
    <source>
        <dbReference type="PROSITE" id="PS50157"/>
    </source>
</evidence>
<keyword evidence="7" id="KW-0805">Transcription regulation</keyword>
<feature type="binding site" evidence="12">
    <location>
        <position position="264"/>
    </location>
    <ligand>
        <name>Zn(2+)</name>
        <dbReference type="ChEBI" id="CHEBI:29105"/>
    </ligand>
</feature>